<keyword evidence="1" id="KW-0472">Membrane</keyword>
<proteinExistence type="predicted"/>
<sequence>MLIIKPSGFIECLLRHSFWLFLFYDHCLRLYYLLIKHNSFSIIIYFISYLFFILYNIIS</sequence>
<accession>A0A8S5PEQ1</accession>
<organism evidence="2">
    <name type="scientific">Podoviridae sp. ctuQh21</name>
    <dbReference type="NCBI Taxonomy" id="2825284"/>
    <lineage>
        <taxon>Viruses</taxon>
        <taxon>Duplodnaviria</taxon>
        <taxon>Heunggongvirae</taxon>
        <taxon>Uroviricota</taxon>
        <taxon>Caudoviricetes</taxon>
    </lineage>
</organism>
<protein>
    <submittedName>
        <fullName evidence="2">Uncharacterized protein</fullName>
    </submittedName>
</protein>
<evidence type="ECO:0000313" key="2">
    <source>
        <dbReference type="EMBL" id="DAE05550.1"/>
    </source>
</evidence>
<feature type="transmembrane region" description="Helical" evidence="1">
    <location>
        <begin position="12"/>
        <end position="34"/>
    </location>
</feature>
<keyword evidence="1" id="KW-0812">Transmembrane</keyword>
<dbReference type="EMBL" id="BK015412">
    <property type="protein sequence ID" value="DAE05550.1"/>
    <property type="molecule type" value="Genomic_DNA"/>
</dbReference>
<name>A0A8S5PEQ1_9CAUD</name>
<reference evidence="2" key="1">
    <citation type="journal article" date="2021" name="Proc. Natl. Acad. Sci. U.S.A.">
        <title>A Catalog of Tens of Thousands of Viruses from Human Metagenomes Reveals Hidden Associations with Chronic Diseases.</title>
        <authorList>
            <person name="Tisza M.J."/>
            <person name="Buck C.B."/>
        </authorList>
    </citation>
    <scope>NUCLEOTIDE SEQUENCE</scope>
    <source>
        <strain evidence="2">CtuQh21</strain>
    </source>
</reference>
<evidence type="ECO:0000256" key="1">
    <source>
        <dbReference type="SAM" id="Phobius"/>
    </source>
</evidence>
<feature type="transmembrane region" description="Helical" evidence="1">
    <location>
        <begin position="40"/>
        <end position="58"/>
    </location>
</feature>
<keyword evidence="1" id="KW-1133">Transmembrane helix</keyword>